<dbReference type="InterPro" id="IPR036388">
    <property type="entry name" value="WH-like_DNA-bd_sf"/>
</dbReference>
<evidence type="ECO:0008006" key="4">
    <source>
        <dbReference type="Google" id="ProtNLM"/>
    </source>
</evidence>
<evidence type="ECO:0000313" key="3">
    <source>
        <dbReference type="EMBL" id="MPN19211.1"/>
    </source>
</evidence>
<dbReference type="SUPFAM" id="SSF88659">
    <property type="entry name" value="Sigma3 and sigma4 domains of RNA polymerase sigma factors"/>
    <property type="match status" value="1"/>
</dbReference>
<reference evidence="3" key="1">
    <citation type="submission" date="2019-08" db="EMBL/GenBank/DDBJ databases">
        <authorList>
            <person name="Kucharzyk K."/>
            <person name="Murdoch R.W."/>
            <person name="Higgins S."/>
            <person name="Loffler F."/>
        </authorList>
    </citation>
    <scope>NUCLEOTIDE SEQUENCE</scope>
</reference>
<proteinExistence type="inferred from homology"/>
<comment type="similarity">
    <text evidence="1">Belongs to the UPF0122 family.</text>
</comment>
<comment type="caution">
    <text evidence="3">The sequence shown here is derived from an EMBL/GenBank/DDBJ whole genome shotgun (WGS) entry which is preliminary data.</text>
</comment>
<organism evidence="3">
    <name type="scientific">bioreactor metagenome</name>
    <dbReference type="NCBI Taxonomy" id="1076179"/>
    <lineage>
        <taxon>unclassified sequences</taxon>
        <taxon>metagenomes</taxon>
        <taxon>ecological metagenomes</taxon>
    </lineage>
</organism>
<evidence type="ECO:0000256" key="1">
    <source>
        <dbReference type="ARBA" id="ARBA00008720"/>
    </source>
</evidence>
<dbReference type="Pfam" id="PF04297">
    <property type="entry name" value="UPF0122"/>
    <property type="match status" value="1"/>
</dbReference>
<accession>A0A645FXB9</accession>
<gene>
    <name evidence="3" type="ORF">SDC9_166577</name>
</gene>
<name>A0A645FXB9_9ZZZZ</name>
<dbReference type="InterPro" id="IPR013324">
    <property type="entry name" value="RNA_pol_sigma_r3/r4-like"/>
</dbReference>
<sequence length="66" mass="7979">MRIAVEKMFHEGHMTEKQKRRFYLHYFEGLTLREIADIESVHFTSVAESIETTLDKLKRYFLNNTK</sequence>
<comment type="function">
    <text evidence="2">Might take part in the signal recognition particle (SRP) pathway. This is inferred from the conservation of its genetic proximity to ftsY/ffh. May be a regulatory protein.</text>
</comment>
<dbReference type="Gene3D" id="1.10.10.10">
    <property type="entry name" value="Winged helix-like DNA-binding domain superfamily/Winged helix DNA-binding domain"/>
    <property type="match status" value="1"/>
</dbReference>
<dbReference type="AlphaFoldDB" id="A0A645FXB9"/>
<evidence type="ECO:0000256" key="2">
    <source>
        <dbReference type="ARBA" id="ARBA00024764"/>
    </source>
</evidence>
<dbReference type="EMBL" id="VSSQ01066723">
    <property type="protein sequence ID" value="MPN19211.1"/>
    <property type="molecule type" value="Genomic_DNA"/>
</dbReference>
<protein>
    <recommendedName>
        <fullName evidence="4">RNA polymerase sigma factor 70 region 4 type 2 domain-containing protein</fullName>
    </recommendedName>
</protein>
<dbReference type="InterPro" id="IPR007394">
    <property type="entry name" value="UPF0122"/>
</dbReference>